<sequence>MPISTRLRAGFTVAAVAGLALLGTATSALACTTDDSRAKPVEGNATTCAEAKVAGDLLGEGDLTVTGGTEKDQYLNVTAVGEGVTVTAIVVKGGPGFNVYVPGSRGMSATPPWEKLRSPINRGEQLPTISHWFACGTKTAPTKPPVSETPTTTPGQPTSEAPSTTPGAPATSSAPAGATSAPATTSAPAVVPAGNQNGTGGGLANTGFDNAWLFWVAGVLIVAGGGLLALLKLRRRGTN</sequence>
<name>A0A2N3WKL0_9PSEU</name>
<dbReference type="EMBL" id="PJMY01000003">
    <property type="protein sequence ID" value="PKV94385.1"/>
    <property type="molecule type" value="Genomic_DNA"/>
</dbReference>
<dbReference type="AlphaFoldDB" id="A0A2N3WKL0"/>
<evidence type="ECO:0000256" key="4">
    <source>
        <dbReference type="ARBA" id="ARBA00023088"/>
    </source>
</evidence>
<keyword evidence="2" id="KW-0964">Secreted</keyword>
<dbReference type="PROSITE" id="PS51257">
    <property type="entry name" value="PROKAR_LIPOPROTEIN"/>
    <property type="match status" value="1"/>
</dbReference>
<evidence type="ECO:0000313" key="10">
    <source>
        <dbReference type="Proteomes" id="UP000233750"/>
    </source>
</evidence>
<feature type="signal peptide" evidence="7">
    <location>
        <begin position="1"/>
        <end position="30"/>
    </location>
</feature>
<gene>
    <name evidence="9" type="ORF">ATK30_5262</name>
</gene>
<keyword evidence="4" id="KW-0572">Peptidoglycan-anchor</keyword>
<feature type="compositionally biased region" description="Low complexity" evidence="5">
    <location>
        <begin position="157"/>
        <end position="193"/>
    </location>
</feature>
<keyword evidence="6" id="KW-0812">Transmembrane</keyword>
<dbReference type="InterPro" id="IPR019931">
    <property type="entry name" value="LPXTG_anchor"/>
</dbReference>
<accession>A0A2N3WKL0</accession>
<feature type="region of interest" description="Disordered" evidence="5">
    <location>
        <begin position="136"/>
        <end position="193"/>
    </location>
</feature>
<keyword evidence="10" id="KW-1185">Reference proteome</keyword>
<comment type="caution">
    <text evidence="9">The sequence shown here is derived from an EMBL/GenBank/DDBJ whole genome shotgun (WGS) entry which is preliminary data.</text>
</comment>
<evidence type="ECO:0000256" key="1">
    <source>
        <dbReference type="ARBA" id="ARBA00022512"/>
    </source>
</evidence>
<dbReference type="OrthoDB" id="3700838at2"/>
<evidence type="ECO:0000256" key="3">
    <source>
        <dbReference type="ARBA" id="ARBA00022729"/>
    </source>
</evidence>
<dbReference type="Proteomes" id="UP000233750">
    <property type="component" value="Unassembled WGS sequence"/>
</dbReference>
<keyword evidence="3 7" id="KW-0732">Signal</keyword>
<organism evidence="9 10">
    <name type="scientific">Amycolatopsis echigonensis</name>
    <dbReference type="NCBI Taxonomy" id="2576905"/>
    <lineage>
        <taxon>Bacteria</taxon>
        <taxon>Bacillati</taxon>
        <taxon>Actinomycetota</taxon>
        <taxon>Actinomycetes</taxon>
        <taxon>Pseudonocardiales</taxon>
        <taxon>Pseudonocardiaceae</taxon>
        <taxon>Amycolatopsis</taxon>
    </lineage>
</organism>
<evidence type="ECO:0000313" key="9">
    <source>
        <dbReference type="EMBL" id="PKV94385.1"/>
    </source>
</evidence>
<proteinExistence type="predicted"/>
<feature type="chain" id="PRO_5014807558" description="Gram-positive cocci surface proteins LPxTG domain-containing protein" evidence="7">
    <location>
        <begin position="31"/>
        <end position="239"/>
    </location>
</feature>
<evidence type="ECO:0000256" key="7">
    <source>
        <dbReference type="SAM" id="SignalP"/>
    </source>
</evidence>
<keyword evidence="6" id="KW-1133">Transmembrane helix</keyword>
<evidence type="ECO:0000256" key="5">
    <source>
        <dbReference type="SAM" id="MobiDB-lite"/>
    </source>
</evidence>
<reference evidence="9 10" key="1">
    <citation type="submission" date="2017-12" db="EMBL/GenBank/DDBJ databases">
        <title>Sequencing the genomes of 1000 Actinobacteria strains.</title>
        <authorList>
            <person name="Klenk H.-P."/>
        </authorList>
    </citation>
    <scope>NUCLEOTIDE SEQUENCE [LARGE SCALE GENOMIC DNA]</scope>
    <source>
        <strain evidence="9 10">DSM 45165</strain>
    </source>
</reference>
<protein>
    <recommendedName>
        <fullName evidence="8">Gram-positive cocci surface proteins LPxTG domain-containing protein</fullName>
    </recommendedName>
</protein>
<feature type="domain" description="Gram-positive cocci surface proteins LPxTG" evidence="8">
    <location>
        <begin position="203"/>
        <end position="239"/>
    </location>
</feature>
<evidence type="ECO:0000256" key="6">
    <source>
        <dbReference type="SAM" id="Phobius"/>
    </source>
</evidence>
<dbReference type="RefSeq" id="WP_101437815.1">
    <property type="nucleotide sequence ID" value="NZ_PJMY01000003.1"/>
</dbReference>
<evidence type="ECO:0000259" key="8">
    <source>
        <dbReference type="PROSITE" id="PS50847"/>
    </source>
</evidence>
<keyword evidence="1" id="KW-0134">Cell wall</keyword>
<feature type="transmembrane region" description="Helical" evidence="6">
    <location>
        <begin position="212"/>
        <end position="231"/>
    </location>
</feature>
<evidence type="ECO:0000256" key="2">
    <source>
        <dbReference type="ARBA" id="ARBA00022525"/>
    </source>
</evidence>
<keyword evidence="6" id="KW-0472">Membrane</keyword>
<dbReference type="PROSITE" id="PS50847">
    <property type="entry name" value="GRAM_POS_ANCHORING"/>
    <property type="match status" value="1"/>
</dbReference>